<dbReference type="AlphaFoldDB" id="A0A4Y7TE65"/>
<feature type="region of interest" description="Disordered" evidence="1">
    <location>
        <begin position="138"/>
        <end position="157"/>
    </location>
</feature>
<protein>
    <recommendedName>
        <fullName evidence="4">F-box domain-containing protein</fullName>
    </recommendedName>
</protein>
<reference evidence="2 3" key="1">
    <citation type="journal article" date="2019" name="Nat. Ecol. Evol.">
        <title>Megaphylogeny resolves global patterns of mushroom evolution.</title>
        <authorList>
            <person name="Varga T."/>
            <person name="Krizsan K."/>
            <person name="Foldi C."/>
            <person name="Dima B."/>
            <person name="Sanchez-Garcia M."/>
            <person name="Sanchez-Ramirez S."/>
            <person name="Szollosi G.J."/>
            <person name="Szarkandi J.G."/>
            <person name="Papp V."/>
            <person name="Albert L."/>
            <person name="Andreopoulos W."/>
            <person name="Angelini C."/>
            <person name="Antonin V."/>
            <person name="Barry K.W."/>
            <person name="Bougher N.L."/>
            <person name="Buchanan P."/>
            <person name="Buyck B."/>
            <person name="Bense V."/>
            <person name="Catcheside P."/>
            <person name="Chovatia M."/>
            <person name="Cooper J."/>
            <person name="Damon W."/>
            <person name="Desjardin D."/>
            <person name="Finy P."/>
            <person name="Geml J."/>
            <person name="Haridas S."/>
            <person name="Hughes K."/>
            <person name="Justo A."/>
            <person name="Karasinski D."/>
            <person name="Kautmanova I."/>
            <person name="Kiss B."/>
            <person name="Kocsube S."/>
            <person name="Kotiranta H."/>
            <person name="LaButti K.M."/>
            <person name="Lechner B.E."/>
            <person name="Liimatainen K."/>
            <person name="Lipzen A."/>
            <person name="Lukacs Z."/>
            <person name="Mihaltcheva S."/>
            <person name="Morgado L.N."/>
            <person name="Niskanen T."/>
            <person name="Noordeloos M.E."/>
            <person name="Ohm R.A."/>
            <person name="Ortiz-Santana B."/>
            <person name="Ovrebo C."/>
            <person name="Racz N."/>
            <person name="Riley R."/>
            <person name="Savchenko A."/>
            <person name="Shiryaev A."/>
            <person name="Soop K."/>
            <person name="Spirin V."/>
            <person name="Szebenyi C."/>
            <person name="Tomsovsky M."/>
            <person name="Tulloss R.E."/>
            <person name="Uehling J."/>
            <person name="Grigoriev I.V."/>
            <person name="Vagvolgyi C."/>
            <person name="Papp T."/>
            <person name="Martin F.M."/>
            <person name="Miettinen O."/>
            <person name="Hibbett D.S."/>
            <person name="Nagy L.G."/>
        </authorList>
    </citation>
    <scope>NUCLEOTIDE SEQUENCE [LARGE SCALE GENOMIC DNA]</scope>
    <source>
        <strain evidence="2 3">FP101781</strain>
    </source>
</reference>
<evidence type="ECO:0008006" key="4">
    <source>
        <dbReference type="Google" id="ProtNLM"/>
    </source>
</evidence>
<dbReference type="EMBL" id="QPFP01000015">
    <property type="protein sequence ID" value="TEB32473.1"/>
    <property type="molecule type" value="Genomic_DNA"/>
</dbReference>
<name>A0A4Y7TE65_COPMI</name>
<gene>
    <name evidence="2" type="ORF">FA13DRAFT_257274</name>
</gene>
<evidence type="ECO:0000313" key="2">
    <source>
        <dbReference type="EMBL" id="TEB32473.1"/>
    </source>
</evidence>
<comment type="caution">
    <text evidence="2">The sequence shown here is derived from an EMBL/GenBank/DDBJ whole genome shotgun (WGS) entry which is preliminary data.</text>
</comment>
<keyword evidence="3" id="KW-1185">Reference proteome</keyword>
<dbReference type="Proteomes" id="UP000298030">
    <property type="component" value="Unassembled WGS sequence"/>
</dbReference>
<sequence length="157" mass="17806">MTDRPFQSLRYVEIKSRGAQDILGFLQHLTFATGLRQLRISTFETSSFEALQNTISAIQHHCDTSTLETLTWIQGLGPYDEPLDTDVREVLDITSLLKFRSLKHLGLAFRGVMDVNPELLRRIPTAWPQIRSLSLCGPYSDSQDSSHKPYTRPFPAA</sequence>
<proteinExistence type="predicted"/>
<accession>A0A4Y7TE65</accession>
<evidence type="ECO:0000256" key="1">
    <source>
        <dbReference type="SAM" id="MobiDB-lite"/>
    </source>
</evidence>
<organism evidence="2 3">
    <name type="scientific">Coprinellus micaceus</name>
    <name type="common">Glistening ink-cap mushroom</name>
    <name type="synonym">Coprinus micaceus</name>
    <dbReference type="NCBI Taxonomy" id="71717"/>
    <lineage>
        <taxon>Eukaryota</taxon>
        <taxon>Fungi</taxon>
        <taxon>Dikarya</taxon>
        <taxon>Basidiomycota</taxon>
        <taxon>Agaricomycotina</taxon>
        <taxon>Agaricomycetes</taxon>
        <taxon>Agaricomycetidae</taxon>
        <taxon>Agaricales</taxon>
        <taxon>Agaricineae</taxon>
        <taxon>Psathyrellaceae</taxon>
        <taxon>Coprinellus</taxon>
    </lineage>
</organism>
<evidence type="ECO:0000313" key="3">
    <source>
        <dbReference type="Proteomes" id="UP000298030"/>
    </source>
</evidence>